<dbReference type="InterPro" id="IPR042984">
    <property type="entry name" value="BBS12"/>
</dbReference>
<keyword evidence="2" id="KW-1185">Reference proteome</keyword>
<dbReference type="AlphaFoldDB" id="A0AAV4T257"/>
<name>A0AAV4T257_9ARAC</name>
<dbReference type="InterPro" id="IPR027410">
    <property type="entry name" value="TCP-1-like_intermed_sf"/>
</dbReference>
<dbReference type="GO" id="GO:0051131">
    <property type="term" value="P:chaperone-mediated protein complex assembly"/>
    <property type="evidence" value="ECO:0007669"/>
    <property type="project" value="InterPro"/>
</dbReference>
<dbReference type="PANTHER" id="PTHR46883">
    <property type="entry name" value="BARDET-BIEDL SYNDROME 12 PROTEIN"/>
    <property type="match status" value="1"/>
</dbReference>
<dbReference type="Proteomes" id="UP001054837">
    <property type="component" value="Unassembled WGS sequence"/>
</dbReference>
<accession>A0AAV4T257</accession>
<organism evidence="1 2">
    <name type="scientific">Caerostris darwini</name>
    <dbReference type="NCBI Taxonomy" id="1538125"/>
    <lineage>
        <taxon>Eukaryota</taxon>
        <taxon>Metazoa</taxon>
        <taxon>Ecdysozoa</taxon>
        <taxon>Arthropoda</taxon>
        <taxon>Chelicerata</taxon>
        <taxon>Arachnida</taxon>
        <taxon>Araneae</taxon>
        <taxon>Araneomorphae</taxon>
        <taxon>Entelegynae</taxon>
        <taxon>Araneoidea</taxon>
        <taxon>Araneidae</taxon>
        <taxon>Caerostris</taxon>
    </lineage>
</organism>
<sequence>MLSVKQLIGSIIASYLGPFKSNKFVVDDKDVYMVKCPVSLLQKMNHKDHLSHLIEETLLAHHEQYGCSSVSLLAMWYLWNEEFCTTLEDCETADIITHSQNILEEVISQLPEITIQCKETFFKIKSEQKLPQSSHKYKNSFNMNSQSIVYPMKKSVILNMSSNTVPIGIRYSSRHFSPSQSQLSEDEPKLLKDNTIQNILNIETLEQSMLSVVEKLSHGDFDCMNLICDIWIKQAKSTNCLKFNINGIIICPVTMHCSYSTVVDGLIIKSNQSHLYTQDLNIENCRALIVKGSITYEYVHLGYAENISVTIKKSAEQVQISTKELWIRKCCDLLSELEINCLLVTGDVETDLESFCSANSILLLPGISWTHLQDLCILVNEFPCTYLLDCDQENIISNLIVKKWSFDCNESLSDTLYVHIDFNNVKGKNKLYTVILCHPNQFLLNSQEHQFWHLASRLHLATKNNNLLPGGGKTEKWCFDLLQKSPSENEIKDRIRAAISKGFLSYSQMICNKNMQEEICNALDEMQSKVQAWKSAMALVLTVMQCDFLILNGCENSSLKKMTLEKDWLGFL</sequence>
<dbReference type="SUPFAM" id="SSF48592">
    <property type="entry name" value="GroEL equatorial domain-like"/>
    <property type="match status" value="1"/>
</dbReference>
<protein>
    <submittedName>
        <fullName evidence="1">Bardet-Biedl syndrome 12</fullName>
    </submittedName>
</protein>
<dbReference type="GO" id="GO:0005524">
    <property type="term" value="F:ATP binding"/>
    <property type="evidence" value="ECO:0007669"/>
    <property type="project" value="InterPro"/>
</dbReference>
<dbReference type="Gene3D" id="3.50.7.10">
    <property type="entry name" value="GroEL"/>
    <property type="match status" value="1"/>
</dbReference>
<dbReference type="InterPro" id="IPR027409">
    <property type="entry name" value="GroEL-like_apical_dom_sf"/>
</dbReference>
<evidence type="ECO:0000313" key="1">
    <source>
        <dbReference type="EMBL" id="GIY39341.1"/>
    </source>
</evidence>
<dbReference type="Gene3D" id="3.30.260.10">
    <property type="entry name" value="TCP-1-like chaperonin intermediate domain"/>
    <property type="match status" value="1"/>
</dbReference>
<comment type="caution">
    <text evidence="1">The sequence shown here is derived from an EMBL/GenBank/DDBJ whole genome shotgun (WGS) entry which is preliminary data.</text>
</comment>
<proteinExistence type="predicted"/>
<evidence type="ECO:0000313" key="2">
    <source>
        <dbReference type="Proteomes" id="UP001054837"/>
    </source>
</evidence>
<gene>
    <name evidence="1" type="primary">Bbs12</name>
    <name evidence="1" type="ORF">CDAR_209481</name>
</gene>
<dbReference type="Gene3D" id="1.10.560.10">
    <property type="entry name" value="GroEL-like equatorial domain"/>
    <property type="match status" value="1"/>
</dbReference>
<dbReference type="GO" id="GO:0045494">
    <property type="term" value="P:photoreceptor cell maintenance"/>
    <property type="evidence" value="ECO:0007669"/>
    <property type="project" value="TreeGrafter"/>
</dbReference>
<dbReference type="PANTHER" id="PTHR46883:SF1">
    <property type="entry name" value="BARDET-BIEDL SYNDROME 12 PROTEIN"/>
    <property type="match status" value="1"/>
</dbReference>
<dbReference type="EMBL" id="BPLQ01008789">
    <property type="protein sequence ID" value="GIY39341.1"/>
    <property type="molecule type" value="Genomic_DNA"/>
</dbReference>
<reference evidence="1 2" key="1">
    <citation type="submission" date="2021-06" db="EMBL/GenBank/DDBJ databases">
        <title>Caerostris darwini draft genome.</title>
        <authorList>
            <person name="Kono N."/>
            <person name="Arakawa K."/>
        </authorList>
    </citation>
    <scope>NUCLEOTIDE SEQUENCE [LARGE SCALE GENOMIC DNA]</scope>
</reference>
<dbReference type="SUPFAM" id="SSF52029">
    <property type="entry name" value="GroEL apical domain-like"/>
    <property type="match status" value="1"/>
</dbReference>
<dbReference type="Pfam" id="PF00118">
    <property type="entry name" value="Cpn60_TCP1"/>
    <property type="match status" value="1"/>
</dbReference>
<dbReference type="InterPro" id="IPR002423">
    <property type="entry name" value="Cpn60/GroEL/TCP-1"/>
</dbReference>
<dbReference type="InterPro" id="IPR027413">
    <property type="entry name" value="GROEL-like_equatorial_sf"/>
</dbReference>